<feature type="region of interest" description="Disordered" evidence="1">
    <location>
        <begin position="101"/>
        <end position="144"/>
    </location>
</feature>
<dbReference type="PANTHER" id="PTHR33180:SF31">
    <property type="entry name" value="POLYPROTEIN PROTEIN"/>
    <property type="match status" value="1"/>
</dbReference>
<organism evidence="2 3">
    <name type="scientific">Solanum tuberosum</name>
    <name type="common">Potato</name>
    <dbReference type="NCBI Taxonomy" id="4113"/>
    <lineage>
        <taxon>Eukaryota</taxon>
        <taxon>Viridiplantae</taxon>
        <taxon>Streptophyta</taxon>
        <taxon>Embryophyta</taxon>
        <taxon>Tracheophyta</taxon>
        <taxon>Spermatophyta</taxon>
        <taxon>Magnoliopsida</taxon>
        <taxon>eudicotyledons</taxon>
        <taxon>Gunneridae</taxon>
        <taxon>Pentapetalae</taxon>
        <taxon>asterids</taxon>
        <taxon>lamiids</taxon>
        <taxon>Solanales</taxon>
        <taxon>Solanaceae</taxon>
        <taxon>Solanoideae</taxon>
        <taxon>Solaneae</taxon>
        <taxon>Solanum</taxon>
    </lineage>
</organism>
<dbReference type="Proteomes" id="UP000011115">
    <property type="component" value="Unassembled WGS sequence"/>
</dbReference>
<dbReference type="AlphaFoldDB" id="M1DBT6"/>
<proteinExistence type="predicted"/>
<sequence>MARPKVAGRNMPPRGKARGITLNENAVASKGEATKLCTTRGKGKGKGKAPASLEACSDSDGIYNTYLTTSESEGEHQKTQTMVSDDDELVAARMAELRSKKLNDPAMIRTPPIIPSPPVPEQQMVLAPPVQGPPPKSMNRLKTE</sequence>
<dbReference type="Gramene" id="PGSC0003DMT400086461">
    <property type="protein sequence ID" value="PGSC0003DMT400086461"/>
    <property type="gene ID" value="PGSC0003DMG400036032"/>
</dbReference>
<dbReference type="EnsemblPlants" id="PGSC0003DMT400086461">
    <property type="protein sequence ID" value="PGSC0003DMT400086461"/>
    <property type="gene ID" value="PGSC0003DMG400036032"/>
</dbReference>
<evidence type="ECO:0000313" key="2">
    <source>
        <dbReference type="EnsemblPlants" id="PGSC0003DMT400086461"/>
    </source>
</evidence>
<keyword evidence="3" id="KW-1185">Reference proteome</keyword>
<reference evidence="2" key="2">
    <citation type="submission" date="2015-06" db="UniProtKB">
        <authorList>
            <consortium name="EnsemblPlants"/>
        </authorList>
    </citation>
    <scope>IDENTIFICATION</scope>
    <source>
        <strain evidence="2">DM1-3 516 R44</strain>
    </source>
</reference>
<protein>
    <recommendedName>
        <fullName evidence="4">Integrase core domain containing protein</fullName>
    </recommendedName>
</protein>
<dbReference type="PaxDb" id="4113-PGSC0003DMT400086461"/>
<name>M1DBT6_SOLTU</name>
<evidence type="ECO:0008006" key="4">
    <source>
        <dbReference type="Google" id="ProtNLM"/>
    </source>
</evidence>
<evidence type="ECO:0000313" key="3">
    <source>
        <dbReference type="Proteomes" id="UP000011115"/>
    </source>
</evidence>
<dbReference type="PANTHER" id="PTHR33180">
    <property type="entry name" value="PHOTOSYSTEM II CP43 REACTION CENTER PROTEIN"/>
    <property type="match status" value="1"/>
</dbReference>
<accession>M1DBT6</accession>
<dbReference type="HOGENOM" id="CLU_029307_5_1_1"/>
<evidence type="ECO:0000256" key="1">
    <source>
        <dbReference type="SAM" id="MobiDB-lite"/>
    </source>
</evidence>
<reference evidence="3" key="1">
    <citation type="journal article" date="2011" name="Nature">
        <title>Genome sequence and analysis of the tuber crop potato.</title>
        <authorList>
            <consortium name="The Potato Genome Sequencing Consortium"/>
        </authorList>
    </citation>
    <scope>NUCLEOTIDE SEQUENCE [LARGE SCALE GENOMIC DNA]</scope>
    <source>
        <strain evidence="3">cv. DM1-3 516 R44</strain>
    </source>
</reference>
<dbReference type="InParanoid" id="M1DBT6"/>